<keyword evidence="2" id="KW-1185">Reference proteome</keyword>
<evidence type="ECO:0000313" key="2">
    <source>
        <dbReference type="Proteomes" id="UP001196413"/>
    </source>
</evidence>
<reference evidence="1" key="1">
    <citation type="submission" date="2021-06" db="EMBL/GenBank/DDBJ databases">
        <title>Parelaphostrongylus tenuis whole genome reference sequence.</title>
        <authorList>
            <person name="Garwood T.J."/>
            <person name="Larsen P.A."/>
            <person name="Fountain-Jones N.M."/>
            <person name="Garbe J.R."/>
            <person name="Macchietto M.G."/>
            <person name="Kania S.A."/>
            <person name="Gerhold R.W."/>
            <person name="Richards J.E."/>
            <person name="Wolf T.M."/>
        </authorList>
    </citation>
    <scope>NUCLEOTIDE SEQUENCE</scope>
    <source>
        <strain evidence="1">MNPRO001-30</strain>
        <tissue evidence="1">Meninges</tissue>
    </source>
</reference>
<proteinExistence type="predicted"/>
<dbReference type="Proteomes" id="UP001196413">
    <property type="component" value="Unassembled WGS sequence"/>
</dbReference>
<name>A0AAD5MI02_PARTN</name>
<protein>
    <submittedName>
        <fullName evidence="1">Uncharacterized protein</fullName>
    </submittedName>
</protein>
<organism evidence="1 2">
    <name type="scientific">Parelaphostrongylus tenuis</name>
    <name type="common">Meningeal worm</name>
    <dbReference type="NCBI Taxonomy" id="148309"/>
    <lineage>
        <taxon>Eukaryota</taxon>
        <taxon>Metazoa</taxon>
        <taxon>Ecdysozoa</taxon>
        <taxon>Nematoda</taxon>
        <taxon>Chromadorea</taxon>
        <taxon>Rhabditida</taxon>
        <taxon>Rhabditina</taxon>
        <taxon>Rhabditomorpha</taxon>
        <taxon>Strongyloidea</taxon>
        <taxon>Metastrongylidae</taxon>
        <taxon>Parelaphostrongylus</taxon>
    </lineage>
</organism>
<accession>A0AAD5MI02</accession>
<dbReference type="EMBL" id="JAHQIW010003395">
    <property type="protein sequence ID" value="KAJ1358550.1"/>
    <property type="molecule type" value="Genomic_DNA"/>
</dbReference>
<sequence>MGLPRAPTRGLIEVNRRGESWTRYRKSSRERSKLKGVSRTPEMTLNLRLVQTETTLDPFRGHVPTSYTTGAYLTTPLSAIQCISLSVTSRQEFELASHIDTDLRTVSLDFKTEYVESLTDVV</sequence>
<evidence type="ECO:0000313" key="1">
    <source>
        <dbReference type="EMBL" id="KAJ1358550.1"/>
    </source>
</evidence>
<gene>
    <name evidence="1" type="ORF">KIN20_017000</name>
</gene>
<dbReference type="AlphaFoldDB" id="A0AAD5MI02"/>
<comment type="caution">
    <text evidence="1">The sequence shown here is derived from an EMBL/GenBank/DDBJ whole genome shotgun (WGS) entry which is preliminary data.</text>
</comment>